<evidence type="ECO:0000256" key="2">
    <source>
        <dbReference type="SAM" id="Phobius"/>
    </source>
</evidence>
<accession>A0A7X5LKM0</accession>
<feature type="transmembrane region" description="Helical" evidence="2">
    <location>
        <begin position="430"/>
        <end position="452"/>
    </location>
</feature>
<feature type="compositionally biased region" description="Low complexity" evidence="1">
    <location>
        <begin position="383"/>
        <end position="393"/>
    </location>
</feature>
<comment type="caution">
    <text evidence="5">The sequence shown here is derived from an EMBL/GenBank/DDBJ whole genome shotgun (WGS) entry which is preliminary data.</text>
</comment>
<keyword evidence="3" id="KW-0732">Signal</keyword>
<dbReference type="Proteomes" id="UP000470213">
    <property type="component" value="Unassembled WGS sequence"/>
</dbReference>
<feature type="chain" id="PRO_5030545476" evidence="3">
    <location>
        <begin position="21"/>
        <end position="573"/>
    </location>
</feature>
<dbReference type="PANTHER" id="PTHR40940">
    <property type="entry name" value="PROTEIN BATD-RELATED"/>
    <property type="match status" value="1"/>
</dbReference>
<dbReference type="Pfam" id="PF13584">
    <property type="entry name" value="BatD"/>
    <property type="match status" value="1"/>
</dbReference>
<feature type="compositionally biased region" description="Basic and acidic residues" evidence="1">
    <location>
        <begin position="399"/>
        <end position="423"/>
    </location>
</feature>
<dbReference type="Pfam" id="PF25607">
    <property type="entry name" value="DUF7939"/>
    <property type="match status" value="1"/>
</dbReference>
<proteinExistence type="predicted"/>
<feature type="region of interest" description="Disordered" evidence="1">
    <location>
        <begin position="383"/>
        <end position="424"/>
    </location>
</feature>
<evidence type="ECO:0000313" key="6">
    <source>
        <dbReference type="Proteomes" id="UP000470213"/>
    </source>
</evidence>
<protein>
    <submittedName>
        <fullName evidence="5">Protein BatD</fullName>
    </submittedName>
</protein>
<keyword evidence="2" id="KW-0472">Membrane</keyword>
<reference evidence="5 6" key="1">
    <citation type="submission" date="2020-01" db="EMBL/GenBank/DDBJ databases">
        <authorList>
            <person name="Chen J."/>
            <person name="Zhu S."/>
            <person name="Yang J."/>
        </authorList>
    </citation>
    <scope>NUCLEOTIDE SEQUENCE [LARGE SCALE GENOMIC DNA]</scope>
    <source>
        <strain evidence="5 6">345S023</strain>
    </source>
</reference>
<gene>
    <name evidence="5" type="ORF">GTH32_07955</name>
</gene>
<name>A0A7X5LKM0_9ALTE</name>
<dbReference type="AlphaFoldDB" id="A0A7X5LKM0"/>
<dbReference type="PANTHER" id="PTHR40940:SF1">
    <property type="entry name" value="PROTEIN BATD"/>
    <property type="match status" value="1"/>
</dbReference>
<dbReference type="InterPro" id="IPR025738">
    <property type="entry name" value="BatD"/>
</dbReference>
<evidence type="ECO:0000256" key="1">
    <source>
        <dbReference type="SAM" id="MobiDB-lite"/>
    </source>
</evidence>
<evidence type="ECO:0000313" key="5">
    <source>
        <dbReference type="EMBL" id="NDV91117.1"/>
    </source>
</evidence>
<keyword evidence="2" id="KW-1133">Transmembrane helix</keyword>
<feature type="domain" description="DUF7939" evidence="4">
    <location>
        <begin position="471"/>
        <end position="554"/>
    </location>
</feature>
<keyword evidence="2" id="KW-0812">Transmembrane</keyword>
<organism evidence="5 6">
    <name type="scientific">Alteromonas profundi</name>
    <dbReference type="NCBI Taxonomy" id="2696062"/>
    <lineage>
        <taxon>Bacteria</taxon>
        <taxon>Pseudomonadati</taxon>
        <taxon>Pseudomonadota</taxon>
        <taxon>Gammaproteobacteria</taxon>
        <taxon>Alteromonadales</taxon>
        <taxon>Alteromonadaceae</taxon>
        <taxon>Alteromonas/Salinimonas group</taxon>
        <taxon>Alteromonas</taxon>
    </lineage>
</organism>
<evidence type="ECO:0000259" key="4">
    <source>
        <dbReference type="Pfam" id="PF25607"/>
    </source>
</evidence>
<feature type="signal peptide" evidence="3">
    <location>
        <begin position="1"/>
        <end position="20"/>
    </location>
</feature>
<evidence type="ECO:0000256" key="3">
    <source>
        <dbReference type="SAM" id="SignalP"/>
    </source>
</evidence>
<keyword evidence="6" id="KW-1185">Reference proteome</keyword>
<dbReference type="RefSeq" id="WP_163084703.1">
    <property type="nucleotide sequence ID" value="NZ_JAAAWN010000008.1"/>
</dbReference>
<sequence>MRVFLFTASLLLLLSSFSAAADVDAVQATIDKNPVMVDEAIRLTVTAQGSADRDAFDSSALLKDFVVGRTSVSSQTSIVNFDTTRTTTWTTTLFPRAEGTFTIPAFTIEGKKTSPIAVDVIPVQSSSKVARDYFVTTDIDLKNAYLNQQLLYTVKLHLASSIERGSLQSPEMPNADIRQLGDDKQYTDIINGRRYQVIERRFAIVPQSSGEFTIRGPIFSGEVMATNTTQRFGFFNRTQQVSRVGPDITVTIKPIPSNIDYPWLPSEMVRIDEEWPQGETFTVGEPVTRVVTLTAIGVVEEQLPDIPEFYPPNFKLYPDQSTTTTVEKDNALIAQRTTSLALIPTKSGDMVLPEVTIPWFNTLTEQTEYATLPARTVSIAPANATNSATTPMTGDNQSEIERPTNEGERLPQADAQPHEDKAQKAPPRSITWLFIGLWVITLVGWLATYIVLKRRAKHQMASAPPSLPDSEKKAFSALKNALGRNDTSEITPALQNWMATLYPQQKGTLSPRSFPETKDIQGPYDELLRAKFSQVNGSWNKEALNSAVDNARKKWLNRLKQGEVTLSPLYPDK</sequence>
<dbReference type="EMBL" id="JAAAWN010000008">
    <property type="protein sequence ID" value="NDV91117.1"/>
    <property type="molecule type" value="Genomic_DNA"/>
</dbReference>
<dbReference type="InterPro" id="IPR057699">
    <property type="entry name" value="DUF7939"/>
</dbReference>